<accession>A0ACC1RSV5</accession>
<keyword evidence="2" id="KW-1185">Reference proteome</keyword>
<evidence type="ECO:0000313" key="1">
    <source>
        <dbReference type="EMBL" id="KAJ3524456.1"/>
    </source>
</evidence>
<evidence type="ECO:0000313" key="2">
    <source>
        <dbReference type="Proteomes" id="UP001148662"/>
    </source>
</evidence>
<dbReference type="EMBL" id="JANHOG010002339">
    <property type="protein sequence ID" value="KAJ3524456.1"/>
    <property type="molecule type" value="Genomic_DNA"/>
</dbReference>
<comment type="caution">
    <text evidence="1">The sequence shown here is derived from an EMBL/GenBank/DDBJ whole genome shotgun (WGS) entry which is preliminary data.</text>
</comment>
<gene>
    <name evidence="1" type="ORF">NM688_g8558</name>
</gene>
<organism evidence="1 2">
    <name type="scientific">Phlebia brevispora</name>
    <dbReference type="NCBI Taxonomy" id="194682"/>
    <lineage>
        <taxon>Eukaryota</taxon>
        <taxon>Fungi</taxon>
        <taxon>Dikarya</taxon>
        <taxon>Basidiomycota</taxon>
        <taxon>Agaricomycotina</taxon>
        <taxon>Agaricomycetes</taxon>
        <taxon>Polyporales</taxon>
        <taxon>Meruliaceae</taxon>
        <taxon>Phlebia</taxon>
    </lineage>
</organism>
<dbReference type="Proteomes" id="UP001148662">
    <property type="component" value="Unassembled WGS sequence"/>
</dbReference>
<sequence>MEDTLDGLDDESDGLNSSDNERNGSEALDDRLSADGFILGSWLDWERLRGAGVTNEAADVAAVLDITPVSNAR</sequence>
<name>A0ACC1RSV5_9APHY</name>
<reference evidence="1" key="1">
    <citation type="submission" date="2022-07" db="EMBL/GenBank/DDBJ databases">
        <title>Genome Sequence of Phlebia brevispora.</title>
        <authorList>
            <person name="Buettner E."/>
        </authorList>
    </citation>
    <scope>NUCLEOTIDE SEQUENCE</scope>
    <source>
        <strain evidence="1">MPL23</strain>
    </source>
</reference>
<proteinExistence type="predicted"/>
<protein>
    <submittedName>
        <fullName evidence="1">Uncharacterized protein</fullName>
    </submittedName>
</protein>